<organism evidence="2">
    <name type="scientific">mine drainage metagenome</name>
    <dbReference type="NCBI Taxonomy" id="410659"/>
    <lineage>
        <taxon>unclassified sequences</taxon>
        <taxon>metagenomes</taxon>
        <taxon>ecological metagenomes</taxon>
    </lineage>
</organism>
<dbReference type="Pfam" id="PF01902">
    <property type="entry name" value="Diphthami_syn_2"/>
    <property type="match status" value="1"/>
</dbReference>
<dbReference type="InterPro" id="IPR014729">
    <property type="entry name" value="Rossmann-like_a/b/a_fold"/>
</dbReference>
<name>T0Z527_9ZZZZ</name>
<dbReference type="PANTHER" id="PTHR12196:SF2">
    <property type="entry name" value="DIPHTHINE--AMMONIA LIGASE"/>
    <property type="match status" value="1"/>
</dbReference>
<dbReference type="Gene3D" id="3.40.50.620">
    <property type="entry name" value="HUPs"/>
    <property type="match status" value="1"/>
</dbReference>
<dbReference type="Gene3D" id="3.90.1490.10">
    <property type="entry name" value="putative n-type atp pyrophosphatase, domain 2"/>
    <property type="match status" value="1"/>
</dbReference>
<evidence type="ECO:0000259" key="1">
    <source>
        <dbReference type="Pfam" id="PF01902"/>
    </source>
</evidence>
<dbReference type="InterPro" id="IPR022427">
    <property type="entry name" value="MJ0570_ATP-bd"/>
</dbReference>
<dbReference type="SUPFAM" id="SSF52402">
    <property type="entry name" value="Adenine nucleotide alpha hydrolases-like"/>
    <property type="match status" value="1"/>
</dbReference>
<comment type="caution">
    <text evidence="2">The sequence shown here is derived from an EMBL/GenBank/DDBJ whole genome shotgun (WGS) entry which is preliminary data.</text>
</comment>
<accession>T0Z527</accession>
<dbReference type="NCBIfam" id="TIGR03679">
    <property type="entry name" value="arCOG00187"/>
    <property type="match status" value="1"/>
</dbReference>
<dbReference type="GO" id="GO:0017178">
    <property type="term" value="F:diphthine-ammonia ligase activity"/>
    <property type="evidence" value="ECO:0007669"/>
    <property type="project" value="TreeGrafter"/>
</dbReference>
<dbReference type="InterPro" id="IPR030662">
    <property type="entry name" value="DPH6/MJ0570"/>
</dbReference>
<feature type="domain" description="Diphthamide synthase" evidence="1">
    <location>
        <begin position="10"/>
        <end position="223"/>
    </location>
</feature>
<sequence>MPFLDGGKMIACLFSGGKDSTLALHRVMESGRNVDLLISMVSKNDYSYMFHKPNVMLTRLQAQAMGIKHEFFNTEGEKEAELAELEAAIVGSGATAVITGATASEYQKKRIDRICEEHGIEHIAPLWQIDPVEELNEISDRFEAIITRVAAEGLDDTFLGKRIDSNMIRRLQALHDKYGINMTFEGGEAESFVLDAPLFKRRIQISGAHIEHNLDEGTYVIEGAILVDKQSV</sequence>
<dbReference type="CDD" id="cd01994">
    <property type="entry name" value="AANH_PF0828-like"/>
    <property type="match status" value="1"/>
</dbReference>
<dbReference type="AlphaFoldDB" id="T0Z527"/>
<dbReference type="GO" id="GO:0017183">
    <property type="term" value="P:protein histidyl modification to diphthamide"/>
    <property type="evidence" value="ECO:0007669"/>
    <property type="project" value="TreeGrafter"/>
</dbReference>
<dbReference type="EMBL" id="AUZZ01007226">
    <property type="protein sequence ID" value="EQD43136.1"/>
    <property type="molecule type" value="Genomic_DNA"/>
</dbReference>
<gene>
    <name evidence="2" type="ORF">B2A_10007</name>
</gene>
<dbReference type="PANTHER" id="PTHR12196">
    <property type="entry name" value="DOMAIN OF UNKNOWN FUNCTION 71 DUF71 -CONTAINING PROTEIN"/>
    <property type="match status" value="1"/>
</dbReference>
<proteinExistence type="predicted"/>
<dbReference type="NCBIfam" id="TIGR00290">
    <property type="entry name" value="MJ0570_dom"/>
    <property type="match status" value="1"/>
</dbReference>
<reference evidence="2" key="2">
    <citation type="journal article" date="2014" name="ISME J.">
        <title>Microbial stratification in low pH oxic and suboxic macroscopic growths along an acid mine drainage.</title>
        <authorList>
            <person name="Mendez-Garcia C."/>
            <person name="Mesa V."/>
            <person name="Sprenger R.R."/>
            <person name="Richter M."/>
            <person name="Diez M.S."/>
            <person name="Solano J."/>
            <person name="Bargiela R."/>
            <person name="Golyshina O.V."/>
            <person name="Manteca A."/>
            <person name="Ramos J.L."/>
            <person name="Gallego J.R."/>
            <person name="Llorente I."/>
            <person name="Martins Dos Santos V.A."/>
            <person name="Jensen O.N."/>
            <person name="Pelaez A.I."/>
            <person name="Sanchez J."/>
            <person name="Ferrer M."/>
        </authorList>
    </citation>
    <scope>NUCLEOTIDE SEQUENCE</scope>
</reference>
<protein>
    <submittedName>
        <fullName evidence="2">ATP binding protein</fullName>
    </submittedName>
</protein>
<evidence type="ECO:0000313" key="2">
    <source>
        <dbReference type="EMBL" id="EQD43136.1"/>
    </source>
</evidence>
<dbReference type="InterPro" id="IPR002761">
    <property type="entry name" value="Diphthami_syn_dom"/>
</dbReference>
<dbReference type="PIRSF" id="PIRSF039123">
    <property type="entry name" value="Diphthamide_synthase"/>
    <property type="match status" value="1"/>
</dbReference>
<reference evidence="2" key="1">
    <citation type="submission" date="2013-08" db="EMBL/GenBank/DDBJ databases">
        <authorList>
            <person name="Mendez C."/>
            <person name="Richter M."/>
            <person name="Ferrer M."/>
            <person name="Sanchez J."/>
        </authorList>
    </citation>
    <scope>NUCLEOTIDE SEQUENCE</scope>
</reference>